<protein>
    <recommendedName>
        <fullName evidence="8">MFS general substrate transporter</fullName>
    </recommendedName>
</protein>
<dbReference type="Gene3D" id="1.20.1250.20">
    <property type="entry name" value="MFS general substrate transporter like domains"/>
    <property type="match status" value="1"/>
</dbReference>
<feature type="transmembrane region" description="Helical" evidence="5">
    <location>
        <begin position="184"/>
        <end position="204"/>
    </location>
</feature>
<dbReference type="EMBL" id="KZ613942">
    <property type="protein sequence ID" value="PMD43758.1"/>
    <property type="molecule type" value="Genomic_DNA"/>
</dbReference>
<evidence type="ECO:0000256" key="2">
    <source>
        <dbReference type="ARBA" id="ARBA00022692"/>
    </source>
</evidence>
<dbReference type="OrthoDB" id="196103at2759"/>
<accession>A0A2J6RZ20</accession>
<keyword evidence="2 5" id="KW-0812">Transmembrane</keyword>
<dbReference type="Pfam" id="PF05978">
    <property type="entry name" value="UNC-93"/>
    <property type="match status" value="1"/>
</dbReference>
<evidence type="ECO:0000313" key="6">
    <source>
        <dbReference type="EMBL" id="PMD43758.1"/>
    </source>
</evidence>
<feature type="transmembrane region" description="Helical" evidence="5">
    <location>
        <begin position="387"/>
        <end position="405"/>
    </location>
</feature>
<reference evidence="6 7" key="1">
    <citation type="submission" date="2016-04" db="EMBL/GenBank/DDBJ databases">
        <title>A degradative enzymes factory behind the ericoid mycorrhizal symbiosis.</title>
        <authorList>
            <consortium name="DOE Joint Genome Institute"/>
            <person name="Martino E."/>
            <person name="Morin E."/>
            <person name="Grelet G."/>
            <person name="Kuo A."/>
            <person name="Kohler A."/>
            <person name="Daghino S."/>
            <person name="Barry K."/>
            <person name="Choi C."/>
            <person name="Cichocki N."/>
            <person name="Clum A."/>
            <person name="Copeland A."/>
            <person name="Hainaut M."/>
            <person name="Haridas S."/>
            <person name="Labutti K."/>
            <person name="Lindquist E."/>
            <person name="Lipzen A."/>
            <person name="Khouja H.-R."/>
            <person name="Murat C."/>
            <person name="Ohm R."/>
            <person name="Olson A."/>
            <person name="Spatafora J."/>
            <person name="Veneault-Fourrey C."/>
            <person name="Henrissat B."/>
            <person name="Grigoriev I."/>
            <person name="Martin F."/>
            <person name="Perotto S."/>
        </authorList>
    </citation>
    <scope>NUCLEOTIDE SEQUENCE [LARGE SCALE GENOMIC DNA]</scope>
    <source>
        <strain evidence="6 7">F</strain>
    </source>
</reference>
<dbReference type="GO" id="GO:0016020">
    <property type="term" value="C:membrane"/>
    <property type="evidence" value="ECO:0007669"/>
    <property type="project" value="UniProtKB-SubCell"/>
</dbReference>
<feature type="transmembrane region" description="Helical" evidence="5">
    <location>
        <begin position="113"/>
        <end position="137"/>
    </location>
</feature>
<gene>
    <name evidence="6" type="ORF">L207DRAFT_542881</name>
</gene>
<name>A0A2J6RZ20_HYAVF</name>
<feature type="transmembrane region" description="Helical" evidence="5">
    <location>
        <begin position="27"/>
        <end position="45"/>
    </location>
</feature>
<feature type="transmembrane region" description="Helical" evidence="5">
    <location>
        <begin position="65"/>
        <end position="83"/>
    </location>
</feature>
<dbReference type="InterPro" id="IPR036259">
    <property type="entry name" value="MFS_trans_sf"/>
</dbReference>
<dbReference type="PROSITE" id="PS51257">
    <property type="entry name" value="PROKAR_LIPOPROTEIN"/>
    <property type="match status" value="1"/>
</dbReference>
<organism evidence="6 7">
    <name type="scientific">Hyaloscypha variabilis (strain UAMH 11265 / GT02V1 / F)</name>
    <name type="common">Meliniomyces variabilis</name>
    <dbReference type="NCBI Taxonomy" id="1149755"/>
    <lineage>
        <taxon>Eukaryota</taxon>
        <taxon>Fungi</taxon>
        <taxon>Dikarya</taxon>
        <taxon>Ascomycota</taxon>
        <taxon>Pezizomycotina</taxon>
        <taxon>Leotiomycetes</taxon>
        <taxon>Helotiales</taxon>
        <taxon>Hyaloscyphaceae</taxon>
        <taxon>Hyaloscypha</taxon>
        <taxon>Hyaloscypha variabilis</taxon>
    </lineage>
</organism>
<dbReference type="Proteomes" id="UP000235786">
    <property type="component" value="Unassembled WGS sequence"/>
</dbReference>
<sequence length="465" mass="50682">MTAETRIENGSVPLPTFRRNNPFIQNLLISACLFCNPGLYLAITGLGAGGGRPSSIVMADTSNGILYGVFVLSTLMGGTTISFLGPRTTAMLGVTGYPVYISGLWYFDATGDLWFPVLAGAYLGLTAGCLQTTAKFIANNYAEEKDKGLWAAIQWCGNACGAMIGAIVAFGLNLHTESVGVPNSVYIIFIVIQSCSVGLAALMCPTDQLIRPDGTKVAKFDHVPIKESLKGLLNVLKDRRILLMLPTFLSVEAFVVLQSSMNAYVYNLRTRSLNNILTNIIQFPFSLALAYFVLDNERLGTRKRRGLIAVSLDAVWITGSYIAQTVWLSSWKFNRMVPGPGIDWTDDAYPGAIVIYLCYGAQSGIFQNTVLWILGSLSNDPVTIGNYSGLYVVVLSAGTAVSFGLDASLVSYMSENTTWFVLATTTWPILAFMVSNFVVDSNYFKEDSVFAPQHILDNPYLRYLN</sequence>
<evidence type="ECO:0008006" key="8">
    <source>
        <dbReference type="Google" id="ProtNLM"/>
    </source>
</evidence>
<feature type="transmembrane region" description="Helical" evidence="5">
    <location>
        <begin position="276"/>
        <end position="294"/>
    </location>
</feature>
<feature type="transmembrane region" description="Helical" evidence="5">
    <location>
        <begin position="417"/>
        <end position="439"/>
    </location>
</feature>
<feature type="transmembrane region" description="Helical" evidence="5">
    <location>
        <begin position="90"/>
        <end position="107"/>
    </location>
</feature>
<proteinExistence type="predicted"/>
<feature type="transmembrane region" description="Helical" evidence="5">
    <location>
        <begin position="241"/>
        <end position="264"/>
    </location>
</feature>
<evidence type="ECO:0000256" key="3">
    <source>
        <dbReference type="ARBA" id="ARBA00022989"/>
    </source>
</evidence>
<evidence type="ECO:0000313" key="7">
    <source>
        <dbReference type="Proteomes" id="UP000235786"/>
    </source>
</evidence>
<keyword evidence="4 5" id="KW-0472">Membrane</keyword>
<feature type="transmembrane region" description="Helical" evidence="5">
    <location>
        <begin position="149"/>
        <end position="172"/>
    </location>
</feature>
<evidence type="ECO:0000256" key="1">
    <source>
        <dbReference type="ARBA" id="ARBA00004141"/>
    </source>
</evidence>
<keyword evidence="7" id="KW-1185">Reference proteome</keyword>
<dbReference type="PANTHER" id="PTHR23294">
    <property type="entry name" value="ET TRANSLATION PRODUCT-RELATED"/>
    <property type="match status" value="1"/>
</dbReference>
<evidence type="ECO:0000256" key="5">
    <source>
        <dbReference type="SAM" id="Phobius"/>
    </source>
</evidence>
<dbReference type="SUPFAM" id="SSF103473">
    <property type="entry name" value="MFS general substrate transporter"/>
    <property type="match status" value="1"/>
</dbReference>
<dbReference type="InterPro" id="IPR051617">
    <property type="entry name" value="UNC-93-like_regulator"/>
</dbReference>
<feature type="transmembrane region" description="Helical" evidence="5">
    <location>
        <begin position="348"/>
        <end position="375"/>
    </location>
</feature>
<keyword evidence="3 5" id="KW-1133">Transmembrane helix</keyword>
<feature type="transmembrane region" description="Helical" evidence="5">
    <location>
        <begin position="306"/>
        <end position="328"/>
    </location>
</feature>
<evidence type="ECO:0000256" key="4">
    <source>
        <dbReference type="ARBA" id="ARBA00023136"/>
    </source>
</evidence>
<comment type="subcellular location">
    <subcellularLocation>
        <location evidence="1">Membrane</location>
        <topology evidence="1">Multi-pass membrane protein</topology>
    </subcellularLocation>
</comment>
<dbReference type="InterPro" id="IPR010291">
    <property type="entry name" value="Ion_channel_UNC-93"/>
</dbReference>
<dbReference type="PANTHER" id="PTHR23294:SF59">
    <property type="entry name" value="UNC93-LIKE PROTEIN C922.05C"/>
    <property type="match status" value="1"/>
</dbReference>
<dbReference type="AlphaFoldDB" id="A0A2J6RZ20"/>